<dbReference type="SUPFAM" id="SSF46626">
    <property type="entry name" value="Cytochrome c"/>
    <property type="match status" value="1"/>
</dbReference>
<dbReference type="AlphaFoldDB" id="A0A1Q2M255"/>
<reference evidence="2" key="1">
    <citation type="submission" date="2017-02" db="EMBL/GenBank/DDBJ databases">
        <title>Genome of Microbulbifer agarilyticus GP101.</title>
        <authorList>
            <person name="Jung J."/>
            <person name="Bae S.S."/>
            <person name="Baek K."/>
        </authorList>
    </citation>
    <scope>NUCLEOTIDE SEQUENCE [LARGE SCALE GENOMIC DNA]</scope>
    <source>
        <strain evidence="2">GP101</strain>
    </source>
</reference>
<dbReference type="Gene3D" id="2.120.10.30">
    <property type="entry name" value="TolB, C-terminal domain"/>
    <property type="match status" value="1"/>
</dbReference>
<sequence length="508" mass="56001">MSKKALVFSLLAATGVISILALIVALAFGLVPGVNVPWGQMFGVSTDEKTVQHQIKVAGGFQVTLFNDDVPNARFMAVTRNGDLLVSQPKLGQVSLLLADRNGDGESDGQRVLIDQLKRPHGLTLFEDWLYIAESDAVGRVPFDHSDGRIAGSYQRVITGLGDTGNHWTKTIGMGPDGWMYLSSGSTCNVCIEEDPQRATIMRFRPDGSNFHVYATGLRNSVGFDWSPKDGAMYATDNGRDWLGNDFPPCELNRIQQDGFYGWPFANGDRVPDPDFGVNGDAALQQIIRDSIPPVFEFPAHNAPLGMRFLTSPEQPRTYRGAALVALHGSWNRDVKDGYKVVALHWNASGRIRAEDFLWGFLSEDRETVYGRPVDIAEDARGTIYVSDDYAGAVYRVKAGVADRGAASTVTSKRPPISAPKKPLAIDGDAARQGEQIFVRRDCMRCHQQLPLKGLSRRYTLKQLADYFDTPTPPMPNYGFSNGQKRALAHYLMEREIQGSGQLEKMLP</sequence>
<protein>
    <submittedName>
        <fullName evidence="2">Oxidoreductase</fullName>
    </submittedName>
</protein>
<dbReference type="PANTHER" id="PTHR33546:SF1">
    <property type="entry name" value="LARGE, MULTIFUNCTIONAL SECRETED PROTEIN"/>
    <property type="match status" value="1"/>
</dbReference>
<feature type="domain" description="Pyrroloquinoline quinone-dependent pyranose dehydrogenase beta-propeller" evidence="1">
    <location>
        <begin position="291"/>
        <end position="398"/>
    </location>
</feature>
<dbReference type="GO" id="GO:0020037">
    <property type="term" value="F:heme binding"/>
    <property type="evidence" value="ECO:0007669"/>
    <property type="project" value="InterPro"/>
</dbReference>
<keyword evidence="3" id="KW-1185">Reference proteome</keyword>
<evidence type="ECO:0000259" key="1">
    <source>
        <dbReference type="Pfam" id="PF22807"/>
    </source>
</evidence>
<dbReference type="InterPro" id="IPR011042">
    <property type="entry name" value="6-blade_b-propeller_TolB-like"/>
</dbReference>
<dbReference type="Proteomes" id="UP000188219">
    <property type="component" value="Chromosome"/>
</dbReference>
<gene>
    <name evidence="2" type="ORF">Mag101_03170</name>
</gene>
<feature type="domain" description="Pyrroloquinoline quinone-dependent pyranose dehydrogenase beta-propeller" evidence="1">
    <location>
        <begin position="56"/>
        <end position="243"/>
    </location>
</feature>
<name>A0A1Q2M255_9GAMM</name>
<dbReference type="Pfam" id="PF22807">
    <property type="entry name" value="TrAA12"/>
    <property type="match status" value="2"/>
</dbReference>
<dbReference type="eggNOG" id="COG2133">
    <property type="taxonomic scope" value="Bacteria"/>
</dbReference>
<dbReference type="PANTHER" id="PTHR33546">
    <property type="entry name" value="LARGE, MULTIFUNCTIONAL SECRETED PROTEIN-RELATED"/>
    <property type="match status" value="1"/>
</dbReference>
<evidence type="ECO:0000313" key="2">
    <source>
        <dbReference type="EMBL" id="AQQ66750.1"/>
    </source>
</evidence>
<dbReference type="SUPFAM" id="SSF50952">
    <property type="entry name" value="Soluble quinoprotein glucose dehydrogenase"/>
    <property type="match status" value="1"/>
</dbReference>
<evidence type="ECO:0000313" key="3">
    <source>
        <dbReference type="Proteomes" id="UP000188219"/>
    </source>
</evidence>
<dbReference type="EMBL" id="CP019650">
    <property type="protein sequence ID" value="AQQ66750.1"/>
    <property type="molecule type" value="Genomic_DNA"/>
</dbReference>
<dbReference type="InterPro" id="IPR011041">
    <property type="entry name" value="Quinoprot_gluc/sorb_DH_b-prop"/>
</dbReference>
<dbReference type="RefSeq" id="WP_232325117.1">
    <property type="nucleotide sequence ID" value="NZ_CP019650.1"/>
</dbReference>
<accession>A0A1Q2M255</accession>
<organism evidence="2 3">
    <name type="scientific">Microbulbifer agarilyticus</name>
    <dbReference type="NCBI Taxonomy" id="260552"/>
    <lineage>
        <taxon>Bacteria</taxon>
        <taxon>Pseudomonadati</taxon>
        <taxon>Pseudomonadota</taxon>
        <taxon>Gammaproteobacteria</taxon>
        <taxon>Cellvibrionales</taxon>
        <taxon>Microbulbiferaceae</taxon>
        <taxon>Microbulbifer</taxon>
    </lineage>
</organism>
<proteinExistence type="predicted"/>
<dbReference type="Gene3D" id="1.10.760.10">
    <property type="entry name" value="Cytochrome c-like domain"/>
    <property type="match status" value="1"/>
</dbReference>
<dbReference type="KEGG" id="maga:Mag101_03170"/>
<dbReference type="GO" id="GO:0009055">
    <property type="term" value="F:electron transfer activity"/>
    <property type="evidence" value="ECO:0007669"/>
    <property type="project" value="InterPro"/>
</dbReference>
<dbReference type="InterPro" id="IPR036909">
    <property type="entry name" value="Cyt_c-like_dom_sf"/>
</dbReference>
<dbReference type="InterPro" id="IPR054539">
    <property type="entry name" value="Beta-prop_PDH"/>
</dbReference>